<evidence type="ECO:0000256" key="9">
    <source>
        <dbReference type="SAM" id="MobiDB-lite"/>
    </source>
</evidence>
<keyword evidence="6 8" id="KW-1133">Transmembrane helix</keyword>
<feature type="region of interest" description="Disordered" evidence="9">
    <location>
        <begin position="1"/>
        <end position="32"/>
    </location>
</feature>
<evidence type="ECO:0000256" key="7">
    <source>
        <dbReference type="ARBA" id="ARBA00023136"/>
    </source>
</evidence>
<keyword evidence="8" id="KW-0496">Mitochondrion</keyword>
<name>A0ABQ7J8V1_9APIC</name>
<keyword evidence="8" id="KW-0831">Ubiquinone biosynthesis</keyword>
<feature type="transmembrane region" description="Helical" evidence="8">
    <location>
        <begin position="260"/>
        <end position="280"/>
    </location>
</feature>
<comment type="similarity">
    <text evidence="3 8">Belongs to the UbiA prenyltransferase family.</text>
</comment>
<feature type="transmembrane region" description="Helical" evidence="8">
    <location>
        <begin position="163"/>
        <end position="181"/>
    </location>
</feature>
<dbReference type="GO" id="GO:0016740">
    <property type="term" value="F:transferase activity"/>
    <property type="evidence" value="ECO:0007669"/>
    <property type="project" value="UniProtKB-KW"/>
</dbReference>
<evidence type="ECO:0000256" key="1">
    <source>
        <dbReference type="ARBA" id="ARBA00001946"/>
    </source>
</evidence>
<dbReference type="InterPro" id="IPR044878">
    <property type="entry name" value="UbiA_sf"/>
</dbReference>
<dbReference type="EC" id="2.5.1.39" evidence="8"/>
<feature type="compositionally biased region" description="Polar residues" evidence="9">
    <location>
        <begin position="20"/>
        <end position="31"/>
    </location>
</feature>
<keyword evidence="8" id="KW-0999">Mitochondrion inner membrane</keyword>
<dbReference type="EMBL" id="JADAQX010000392">
    <property type="protein sequence ID" value="KAF8820412.1"/>
    <property type="molecule type" value="Genomic_DNA"/>
</dbReference>
<feature type="transmembrane region" description="Helical" evidence="8">
    <location>
        <begin position="92"/>
        <end position="116"/>
    </location>
</feature>
<protein>
    <recommendedName>
        <fullName evidence="8">4-hydroxybenzoate polyprenyltransferase, mitochondrial</fullName>
        <shortName evidence="8">4-HB polyprenyltransferase</shortName>
        <ecNumber evidence="8">2.5.1.39</ecNumber>
    </recommendedName>
    <alternativeName>
        <fullName evidence="8">Para-hydroxybenzoate--polyprenyltransferase</fullName>
        <shortName evidence="8">PHB:PPT</shortName>
        <shortName evidence="8">PHB:polyprenyltransferase</shortName>
    </alternativeName>
</protein>
<dbReference type="InterPro" id="IPR039653">
    <property type="entry name" value="Prenyltransferase"/>
</dbReference>
<comment type="pathway">
    <text evidence="8">Cofactor biosynthesis; ubiquinone biosynthesis.</text>
</comment>
<feature type="transmembrane region" description="Helical" evidence="8">
    <location>
        <begin position="62"/>
        <end position="80"/>
    </location>
</feature>
<evidence type="ECO:0000313" key="10">
    <source>
        <dbReference type="EMBL" id="KAF8820412.1"/>
    </source>
</evidence>
<evidence type="ECO:0000256" key="2">
    <source>
        <dbReference type="ARBA" id="ARBA00004141"/>
    </source>
</evidence>
<dbReference type="NCBIfam" id="TIGR01474">
    <property type="entry name" value="ubiA_proteo"/>
    <property type="match status" value="1"/>
</dbReference>
<dbReference type="InterPro" id="IPR006370">
    <property type="entry name" value="HB_polyprenyltransferase-like"/>
</dbReference>
<keyword evidence="8" id="KW-0414">Isoprene biosynthesis</keyword>
<dbReference type="PROSITE" id="PS00943">
    <property type="entry name" value="UBIA"/>
    <property type="match status" value="1"/>
</dbReference>
<organism evidence="10 11">
    <name type="scientific">Cardiosporidium cionae</name>
    <dbReference type="NCBI Taxonomy" id="476202"/>
    <lineage>
        <taxon>Eukaryota</taxon>
        <taxon>Sar</taxon>
        <taxon>Alveolata</taxon>
        <taxon>Apicomplexa</taxon>
        <taxon>Aconoidasida</taxon>
        <taxon>Nephromycida</taxon>
        <taxon>Cardiosporidium</taxon>
    </lineage>
</organism>
<dbReference type="Proteomes" id="UP000823046">
    <property type="component" value="Unassembled WGS sequence"/>
</dbReference>
<feature type="transmembrane region" description="Helical" evidence="8">
    <location>
        <begin position="190"/>
        <end position="207"/>
    </location>
</feature>
<evidence type="ECO:0000256" key="8">
    <source>
        <dbReference type="HAMAP-Rule" id="MF_03189"/>
    </source>
</evidence>
<keyword evidence="11" id="KW-1185">Reference proteome</keyword>
<evidence type="ECO:0000256" key="4">
    <source>
        <dbReference type="ARBA" id="ARBA00022679"/>
    </source>
</evidence>
<comment type="subcellular location">
    <subcellularLocation>
        <location evidence="2">Membrane</location>
        <topology evidence="2">Multi-pass membrane protein</topology>
    </subcellularLocation>
    <subcellularLocation>
        <location evidence="8">Mitochondrion inner membrane</location>
        <topology evidence="8">Multi-pass membrane protein</topology>
        <orientation evidence="8">Matrix side</orientation>
    </subcellularLocation>
</comment>
<dbReference type="InterPro" id="IPR000537">
    <property type="entry name" value="UbiA_prenyltransferase"/>
</dbReference>
<proteinExistence type="inferred from homology"/>
<evidence type="ECO:0000256" key="6">
    <source>
        <dbReference type="ARBA" id="ARBA00022989"/>
    </source>
</evidence>
<keyword evidence="4 8" id="KW-0808">Transferase</keyword>
<accession>A0ABQ7J8V1</accession>
<gene>
    <name evidence="10" type="ORF">IE077_003206</name>
</gene>
<dbReference type="InterPro" id="IPR030470">
    <property type="entry name" value="UbiA_prenylTrfase_CS"/>
</dbReference>
<comment type="caution">
    <text evidence="10">The sequence shown here is derived from an EMBL/GenBank/DDBJ whole genome shotgun (WGS) entry which is preliminary data.</text>
</comment>
<dbReference type="Gene3D" id="1.10.357.140">
    <property type="entry name" value="UbiA prenyltransferase"/>
    <property type="match status" value="1"/>
</dbReference>
<dbReference type="Pfam" id="PF01040">
    <property type="entry name" value="UbiA"/>
    <property type="match status" value="1"/>
</dbReference>
<comment type="function">
    <text evidence="8">Catalyzes the prenylation of para-hydroxybenzoate (PHB) with an all-trans polyprenyl group. Mediates the second step in the final reaction sequence of coenzyme Q (CoQ) biosynthesis, which is the condensation of the polyisoprenoid side chain with PHB, generating the first membrane-bound Q intermediate.</text>
</comment>
<dbReference type="CDD" id="cd13959">
    <property type="entry name" value="PT_UbiA_COQ2"/>
    <property type="match status" value="1"/>
</dbReference>
<keyword evidence="5 8" id="KW-0812">Transmembrane</keyword>
<dbReference type="PANTHER" id="PTHR11048">
    <property type="entry name" value="PRENYLTRANSFERASES"/>
    <property type="match status" value="1"/>
</dbReference>
<evidence type="ECO:0000256" key="5">
    <source>
        <dbReference type="ARBA" id="ARBA00022692"/>
    </source>
</evidence>
<reference evidence="10 11" key="1">
    <citation type="journal article" date="2020" name="bioRxiv">
        <title>Metabolic contributions of an alphaproteobacterial endosymbiont in the apicomplexan Cardiosporidium cionae.</title>
        <authorList>
            <person name="Hunter E.S."/>
            <person name="Paight C.J."/>
            <person name="Lane C.E."/>
        </authorList>
    </citation>
    <scope>NUCLEOTIDE SEQUENCE [LARGE SCALE GENOMIC DNA]</scope>
    <source>
        <strain evidence="10">ESH_2018</strain>
    </source>
</reference>
<feature type="compositionally biased region" description="Basic and acidic residues" evidence="9">
    <location>
        <begin position="1"/>
        <end position="18"/>
    </location>
</feature>
<feature type="transmembrane region" description="Helical" evidence="8">
    <location>
        <begin position="213"/>
        <end position="232"/>
    </location>
</feature>
<evidence type="ECO:0000313" key="11">
    <source>
        <dbReference type="Proteomes" id="UP000823046"/>
    </source>
</evidence>
<dbReference type="HAMAP" id="MF_01635">
    <property type="entry name" value="UbiA"/>
    <property type="match status" value="1"/>
</dbReference>
<comment type="cofactor">
    <cofactor evidence="1 8">
        <name>Mg(2+)</name>
        <dbReference type="ChEBI" id="CHEBI:18420"/>
    </cofactor>
</comment>
<keyword evidence="7 8" id="KW-0472">Membrane</keyword>
<dbReference type="PANTHER" id="PTHR11048:SF28">
    <property type="entry name" value="4-HYDROXYBENZOATE POLYPRENYLTRANSFERASE, MITOCHONDRIAL"/>
    <property type="match status" value="1"/>
</dbReference>
<comment type="catalytic activity">
    <reaction evidence="8">
        <text>an all-trans-polyprenyl diphosphate + 4-hydroxybenzoate = a 4-hydroxy-3-(all-trans-polyprenyl)benzoate + diphosphate</text>
        <dbReference type="Rhea" id="RHEA:44504"/>
        <dbReference type="Rhea" id="RHEA-COMP:9514"/>
        <dbReference type="Rhea" id="RHEA-COMP:9564"/>
        <dbReference type="ChEBI" id="CHEBI:17879"/>
        <dbReference type="ChEBI" id="CHEBI:33019"/>
        <dbReference type="ChEBI" id="CHEBI:58914"/>
        <dbReference type="ChEBI" id="CHEBI:78396"/>
        <dbReference type="EC" id="2.5.1.39"/>
    </reaction>
</comment>
<sequence>MDKHRTSSDTSSNKERPHSSRATVTSKAYSQNEKRPLTIPTNTFLFQLLPEVLRPYAYLSRLHAPIGTWLLFWPCAWSIALAANPANALLSAYSIFLCAIGAILMRSSGCIINDLWDRDIDKLVERTRTRPLASRELSPSQAIAYLSLNLLLALGVILQFNTLTILVGLSSMGLVVTYPLMKRITYWPQLVLGLTFNWGALLGWTAVTGTFSAPIATPLCLYFAGICWTMVYDTIYAQQDKQDDILVGVKSTALLWGKSCTAWMTGFSVSMLCLLVLAGISNGMLWPYYVATGLTGAHLAWQVNSAASKKIEQCSRLFRSNKWIGFILFSGILGSKMVEVYETDKNKAPTLFY</sequence>
<evidence type="ECO:0000256" key="3">
    <source>
        <dbReference type="ARBA" id="ARBA00005985"/>
    </source>
</evidence>
<dbReference type="Gene3D" id="1.20.120.1780">
    <property type="entry name" value="UbiA prenyltransferase"/>
    <property type="match status" value="1"/>
</dbReference>